<protein>
    <submittedName>
        <fullName evidence="3">Uncharacterized protein</fullName>
    </submittedName>
</protein>
<dbReference type="EMBL" id="CP159218">
    <property type="protein sequence ID" value="XCG62080.1"/>
    <property type="molecule type" value="Genomic_DNA"/>
</dbReference>
<dbReference type="SUPFAM" id="SSF53720">
    <property type="entry name" value="ALDH-like"/>
    <property type="match status" value="1"/>
</dbReference>
<name>A0AAU8DJY0_9ACTN</name>
<evidence type="ECO:0000313" key="3">
    <source>
        <dbReference type="EMBL" id="XCG62080.1"/>
    </source>
</evidence>
<dbReference type="Gene3D" id="3.40.605.10">
    <property type="entry name" value="Aldehyde Dehydrogenase, Chain A, domain 1"/>
    <property type="match status" value="1"/>
</dbReference>
<proteinExistence type="predicted"/>
<gene>
    <name evidence="3" type="ORF">ABLG96_12400</name>
</gene>
<organism evidence="3">
    <name type="scientific">Nakamurella sp. A5-74</name>
    <dbReference type="NCBI Taxonomy" id="3158264"/>
    <lineage>
        <taxon>Bacteria</taxon>
        <taxon>Bacillati</taxon>
        <taxon>Actinomycetota</taxon>
        <taxon>Actinomycetes</taxon>
        <taxon>Nakamurellales</taxon>
        <taxon>Nakamurellaceae</taxon>
        <taxon>Nakamurella</taxon>
    </lineage>
</organism>
<dbReference type="InterPro" id="IPR016162">
    <property type="entry name" value="Ald_DH_N"/>
</dbReference>
<accession>A0AAU8DJY0</accession>
<dbReference type="GO" id="GO:0016491">
    <property type="term" value="F:oxidoreductase activity"/>
    <property type="evidence" value="ECO:0007669"/>
    <property type="project" value="UniProtKB-KW"/>
</dbReference>
<dbReference type="InterPro" id="IPR016161">
    <property type="entry name" value="Ald_DH/histidinol_DH"/>
</dbReference>
<dbReference type="AlphaFoldDB" id="A0AAU8DJY0"/>
<sequence length="112" mass="11882">MMDAMLEPYRHAFAPLIDLAVLRIVIGGADVGSHLAHHPRVSHVHITGSARTHDVVVFGTGADGVRRKAAGDPLLDKPIASWKCPAAVANSSTRPPGTRTHHSPALSAQHHL</sequence>
<dbReference type="RefSeq" id="WP_353647695.1">
    <property type="nucleotide sequence ID" value="NZ_CP159218.1"/>
</dbReference>
<keyword evidence="1" id="KW-0560">Oxidoreductase</keyword>
<feature type="region of interest" description="Disordered" evidence="2">
    <location>
        <begin position="87"/>
        <end position="112"/>
    </location>
</feature>
<evidence type="ECO:0000256" key="1">
    <source>
        <dbReference type="ARBA" id="ARBA00023002"/>
    </source>
</evidence>
<reference evidence="3" key="1">
    <citation type="submission" date="2024-05" db="EMBL/GenBank/DDBJ databases">
        <authorList>
            <person name="Cai S.Y."/>
            <person name="Jin L.M."/>
            <person name="Li H.R."/>
        </authorList>
    </citation>
    <scope>NUCLEOTIDE SEQUENCE</scope>
    <source>
        <strain evidence="3">A5-74</strain>
    </source>
</reference>
<evidence type="ECO:0000256" key="2">
    <source>
        <dbReference type="SAM" id="MobiDB-lite"/>
    </source>
</evidence>